<feature type="transmembrane region" description="Helical" evidence="2">
    <location>
        <begin position="62"/>
        <end position="82"/>
    </location>
</feature>
<evidence type="ECO:0000256" key="1">
    <source>
        <dbReference type="SAM" id="MobiDB-lite"/>
    </source>
</evidence>
<accession>A0AAE6VR45</accession>
<keyword evidence="2" id="KW-0472">Membrane</keyword>
<evidence type="ECO:0000313" key="3">
    <source>
        <dbReference type="EMBL" id="QHQ53688.1"/>
    </source>
</evidence>
<evidence type="ECO:0000313" key="4">
    <source>
        <dbReference type="Proteomes" id="UP000463871"/>
    </source>
</evidence>
<proteinExistence type="predicted"/>
<feature type="compositionally biased region" description="Basic and acidic residues" evidence="1">
    <location>
        <begin position="15"/>
        <end position="24"/>
    </location>
</feature>
<keyword evidence="3" id="KW-0614">Plasmid</keyword>
<dbReference type="AlphaFoldDB" id="A0AAE6VR45"/>
<feature type="region of interest" description="Disordered" evidence="1">
    <location>
        <begin position="1"/>
        <end position="56"/>
    </location>
</feature>
<keyword evidence="2" id="KW-0812">Transmembrane</keyword>
<dbReference type="RefSeq" id="WP_114522833.1">
    <property type="nucleotide sequence ID" value="NZ_CAWPID010000002.1"/>
</dbReference>
<keyword evidence="2" id="KW-1133">Transmembrane helix</keyword>
<name>A0AAE6VR45_AERME</name>
<reference evidence="3 4" key="1">
    <citation type="submission" date="2020-01" db="EMBL/GenBank/DDBJ databases">
        <title>Complete genome of Aeromonas media MC64.</title>
        <authorList>
            <person name="Cao G."/>
            <person name="Fu J."/>
            <person name="Zhong C."/>
        </authorList>
    </citation>
    <scope>NUCLEOTIDE SEQUENCE [LARGE SCALE GENOMIC DNA]</scope>
    <source>
        <strain evidence="3 4">MC64</strain>
        <plasmid evidence="4">pmc64a</plasmid>
    </source>
</reference>
<gene>
    <name evidence="3" type="ORF">GWI30_22895</name>
</gene>
<geneLocation type="plasmid" evidence="4">
    <name>pmc64a</name>
</geneLocation>
<sequence length="162" mass="17702">MPDHPLPPFNAHGDAPGDEHHDPETGSGEQDILHGEPARATSSVAEPAPVVEPSPSAKEFNWQPVLGVLGVLNLVGLLWLAYSMHSMSYYDLHDAPLIYYAKPEEIVSQAMLKKDPNKAQADLIARLKMNHGLVLNENAVVIAAPEFKMYPMQEPDTSKGTE</sequence>
<protein>
    <submittedName>
        <fullName evidence="3">Uncharacterized protein</fullName>
    </submittedName>
</protein>
<feature type="compositionally biased region" description="Low complexity" evidence="1">
    <location>
        <begin position="42"/>
        <end position="56"/>
    </location>
</feature>
<dbReference type="Proteomes" id="UP000463871">
    <property type="component" value="Plasmid pMC64A"/>
</dbReference>
<evidence type="ECO:0000256" key="2">
    <source>
        <dbReference type="SAM" id="Phobius"/>
    </source>
</evidence>
<organism evidence="3 4">
    <name type="scientific">Aeromonas media</name>
    <dbReference type="NCBI Taxonomy" id="651"/>
    <lineage>
        <taxon>Bacteria</taxon>
        <taxon>Pseudomonadati</taxon>
        <taxon>Pseudomonadota</taxon>
        <taxon>Gammaproteobacteria</taxon>
        <taxon>Aeromonadales</taxon>
        <taxon>Aeromonadaceae</taxon>
        <taxon>Aeromonas</taxon>
    </lineage>
</organism>
<dbReference type="EMBL" id="CP047963">
    <property type="protein sequence ID" value="QHQ53688.1"/>
    <property type="molecule type" value="Genomic_DNA"/>
</dbReference>